<dbReference type="AlphaFoldDB" id="A0AAV2H710"/>
<organism evidence="2 3">
    <name type="scientific">Lymnaea stagnalis</name>
    <name type="common">Great pond snail</name>
    <name type="synonym">Helix stagnalis</name>
    <dbReference type="NCBI Taxonomy" id="6523"/>
    <lineage>
        <taxon>Eukaryota</taxon>
        <taxon>Metazoa</taxon>
        <taxon>Spiralia</taxon>
        <taxon>Lophotrochozoa</taxon>
        <taxon>Mollusca</taxon>
        <taxon>Gastropoda</taxon>
        <taxon>Heterobranchia</taxon>
        <taxon>Euthyneura</taxon>
        <taxon>Panpulmonata</taxon>
        <taxon>Hygrophila</taxon>
        <taxon>Lymnaeoidea</taxon>
        <taxon>Lymnaeidae</taxon>
        <taxon>Lymnaea</taxon>
    </lineage>
</organism>
<sequence>PLKRNLKQKKLLAPRVSSSSTSQKPLGEKLPGVPKKANKIKYISRFHKPLSSKFKTTATSSVIGESSALRLPVKKKKVNAEPKKRIAKSAPPPSSSLSSLSSNASETSVQKIQPFTKKHRGKSSSHKIFHKSCSKAKARCLKCKFRR</sequence>
<feature type="non-terminal residue" evidence="2">
    <location>
        <position position="147"/>
    </location>
</feature>
<reference evidence="2 3" key="1">
    <citation type="submission" date="2024-04" db="EMBL/GenBank/DDBJ databases">
        <authorList>
            <consortium name="Genoscope - CEA"/>
            <person name="William W."/>
        </authorList>
    </citation>
    <scope>NUCLEOTIDE SEQUENCE [LARGE SCALE GENOMIC DNA]</scope>
</reference>
<dbReference type="Proteomes" id="UP001497497">
    <property type="component" value="Unassembled WGS sequence"/>
</dbReference>
<gene>
    <name evidence="2" type="ORF">GSLYS_00003538001</name>
</gene>
<evidence type="ECO:0000313" key="3">
    <source>
        <dbReference type="Proteomes" id="UP001497497"/>
    </source>
</evidence>
<feature type="non-terminal residue" evidence="2">
    <location>
        <position position="1"/>
    </location>
</feature>
<keyword evidence="3" id="KW-1185">Reference proteome</keyword>
<feature type="compositionally biased region" description="Low complexity" evidence="1">
    <location>
        <begin position="95"/>
        <end position="105"/>
    </location>
</feature>
<protein>
    <submittedName>
        <fullName evidence="2">Uncharacterized protein</fullName>
    </submittedName>
</protein>
<accession>A0AAV2H710</accession>
<proteinExistence type="predicted"/>
<feature type="region of interest" description="Disordered" evidence="1">
    <location>
        <begin position="74"/>
        <end position="130"/>
    </location>
</feature>
<comment type="caution">
    <text evidence="2">The sequence shown here is derived from an EMBL/GenBank/DDBJ whole genome shotgun (WGS) entry which is preliminary data.</text>
</comment>
<feature type="compositionally biased region" description="Basic residues" evidence="1">
    <location>
        <begin position="1"/>
        <end position="12"/>
    </location>
</feature>
<dbReference type="EMBL" id="CAXITT010000047">
    <property type="protein sequence ID" value="CAL1529383.1"/>
    <property type="molecule type" value="Genomic_DNA"/>
</dbReference>
<name>A0AAV2H710_LYMST</name>
<feature type="region of interest" description="Disordered" evidence="1">
    <location>
        <begin position="1"/>
        <end position="34"/>
    </location>
</feature>
<evidence type="ECO:0000256" key="1">
    <source>
        <dbReference type="SAM" id="MobiDB-lite"/>
    </source>
</evidence>
<feature type="compositionally biased region" description="Basic residues" evidence="1">
    <location>
        <begin position="116"/>
        <end position="130"/>
    </location>
</feature>
<evidence type="ECO:0000313" key="2">
    <source>
        <dbReference type="EMBL" id="CAL1529383.1"/>
    </source>
</evidence>